<dbReference type="EMBL" id="PNXQ01000016">
    <property type="protein sequence ID" value="TKH41525.1"/>
    <property type="molecule type" value="Genomic_DNA"/>
</dbReference>
<dbReference type="Proteomes" id="UP000308114">
    <property type="component" value="Unassembled WGS sequence"/>
</dbReference>
<evidence type="ECO:0000313" key="2">
    <source>
        <dbReference type="Proteomes" id="UP000308114"/>
    </source>
</evidence>
<accession>A0A4U2PQM1</accession>
<protein>
    <submittedName>
        <fullName evidence="1">Uncharacterized protein</fullName>
    </submittedName>
</protein>
<name>A0A4U2PQM1_9BACL</name>
<dbReference type="RefSeq" id="WP_137063201.1">
    <property type="nucleotide sequence ID" value="NZ_PNXQ01000016.1"/>
</dbReference>
<organism evidence="1 2">
    <name type="scientific">Paenibacillus terrae</name>
    <dbReference type="NCBI Taxonomy" id="159743"/>
    <lineage>
        <taxon>Bacteria</taxon>
        <taxon>Bacillati</taxon>
        <taxon>Bacillota</taxon>
        <taxon>Bacilli</taxon>
        <taxon>Bacillales</taxon>
        <taxon>Paenibacillaceae</taxon>
        <taxon>Paenibacillus</taxon>
    </lineage>
</organism>
<dbReference type="AlphaFoldDB" id="A0A4U2PQM1"/>
<evidence type="ECO:0000313" key="1">
    <source>
        <dbReference type="EMBL" id="TKH41525.1"/>
    </source>
</evidence>
<comment type="caution">
    <text evidence="1">The sequence shown here is derived from an EMBL/GenBank/DDBJ whole genome shotgun (WGS) entry which is preliminary data.</text>
</comment>
<reference evidence="1 2" key="1">
    <citation type="submission" date="2018-01" db="EMBL/GenBank/DDBJ databases">
        <title>Bacillales members from the olive rhizosphere are effective biological control agents against Verticillium dahliae.</title>
        <authorList>
            <person name="Gomez-Lama C."/>
            <person name="Legarda G."/>
            <person name="Ruano-Rosa D."/>
            <person name="Pizarro-Tobias P."/>
            <person name="Valverde-Corredor A."/>
            <person name="Niqui J.L."/>
            <person name="Trivino J.C."/>
            <person name="Roca A."/>
            <person name="Mercado-Blanco J."/>
        </authorList>
    </citation>
    <scope>NUCLEOTIDE SEQUENCE [LARGE SCALE GENOMIC DNA]</scope>
    <source>
        <strain evidence="1 2">PIC167</strain>
    </source>
</reference>
<sequence length="67" mass="7579">MYANINEYLGYKRDHAKGLKRSADGKVITLHKITAKISRPEVAEAFLSPAPEQIIQSYLEYNADLLN</sequence>
<gene>
    <name evidence="1" type="ORF">C1I60_19480</name>
</gene>
<proteinExistence type="predicted"/>